<feature type="compositionally biased region" description="Acidic residues" evidence="2">
    <location>
        <begin position="112"/>
        <end position="124"/>
    </location>
</feature>
<dbReference type="SMART" id="SM00355">
    <property type="entry name" value="ZnF_C2H2"/>
    <property type="match status" value="2"/>
</dbReference>
<evidence type="ECO:0000259" key="3">
    <source>
        <dbReference type="PROSITE" id="PS50157"/>
    </source>
</evidence>
<feature type="domain" description="C2H2-type" evidence="3">
    <location>
        <begin position="13"/>
        <end position="37"/>
    </location>
</feature>
<dbReference type="EMBL" id="JAHWGI010001187">
    <property type="protein sequence ID" value="KAK3924482.1"/>
    <property type="molecule type" value="Genomic_DNA"/>
</dbReference>
<dbReference type="Proteomes" id="UP001219518">
    <property type="component" value="Unassembled WGS sequence"/>
</dbReference>
<organism evidence="4 5">
    <name type="scientific">Frankliniella fusca</name>
    <dbReference type="NCBI Taxonomy" id="407009"/>
    <lineage>
        <taxon>Eukaryota</taxon>
        <taxon>Metazoa</taxon>
        <taxon>Ecdysozoa</taxon>
        <taxon>Arthropoda</taxon>
        <taxon>Hexapoda</taxon>
        <taxon>Insecta</taxon>
        <taxon>Pterygota</taxon>
        <taxon>Neoptera</taxon>
        <taxon>Paraneoptera</taxon>
        <taxon>Thysanoptera</taxon>
        <taxon>Terebrantia</taxon>
        <taxon>Thripoidea</taxon>
        <taxon>Thripidae</taxon>
        <taxon>Frankliniella</taxon>
    </lineage>
</organism>
<dbReference type="PANTHER" id="PTHR31912">
    <property type="entry name" value="IP13529P"/>
    <property type="match status" value="1"/>
</dbReference>
<sequence length="866" mass="98409">MAGDQDGFDSFELQCLRCGENFTGPKEFNTHFRNVIHPVPLICGHNGCERSFEHRSSLLRHCKQDHYEEGDHLPHDDSGGSSAENSEVNISLPDQNNDDDDHDGGVERQDLSNDEESSGSEDEPDLKKCAAKMVLDLRQTGGITNALVNRCQDACSDLVEDVAKTLRIKVKKFLVNENLVHTASAKALLREFNISDPFVGLKTLKQQLHYFATEMGLVVPVTYFLGYRTDHRLDPNTNEYVPTQVSMTCEYIPIIESLKLIIKNPELRHLIESDQASEDGVLRSYLDGNKAKDNPILRRHPNVIRIQLYVDDIETASALGSRTIIHKLTAFYFTIQNLPPEESSQLSSIFLLALAYSEDIKNLPDGYTKILHPFLEDLLRLQEGVEIRINDEIFILRAILVILCADTLAAHDILGFLSPSARHFCRVCMVSRPEFHVNCKAMGVPRTKESFLNHVQQVKDRVITSTECGVVRDTPLHCVGYFSAVDDAPFDIFHDILEGVAHVVTLLALRSFIVNKKLFTLSEFNDRVTAFSYGIPDIKNKPSANFTTKRLFSSHFLQKGSQTWCLIRVFGFLVSDVPSEDPYLKLVNLLQQCMMIIFAPEIREEDVTRLEVLIDELLGLFQQLHIGPIEILDVDEEEEMEAAAAGPAIEREVAVTPVNKLHHIHHYPKMIRDMGPPIRYWCMRYEARHHIFVKYATNMCNFINVPKSMAQMHQLCTLNGVLKRTLRKDNLELHSGEDLEANDSPYSELLIGSGLLPTNIVTDVGAAIIAGEDFRPGLFVVLKKIPLLFGIIKNVYHCEGRVFFIVRAWKTDERINKRYCAYRITPDMEAEPLCIEYKNLEHHLAYAHWNPFGKREKYISLRTILV</sequence>
<keyword evidence="5" id="KW-1185">Reference proteome</keyword>
<reference evidence="4" key="2">
    <citation type="journal article" date="2023" name="BMC Genomics">
        <title>Pest status, molecular evolution, and epigenetic factors derived from the genome assembly of Frankliniella fusca, a thysanopteran phytovirus vector.</title>
        <authorList>
            <person name="Catto M.A."/>
            <person name="Labadie P.E."/>
            <person name="Jacobson A.L."/>
            <person name="Kennedy G.G."/>
            <person name="Srinivasan R."/>
            <person name="Hunt B.G."/>
        </authorList>
    </citation>
    <scope>NUCLEOTIDE SEQUENCE</scope>
    <source>
        <strain evidence="4">PL_HMW_Pooled</strain>
    </source>
</reference>
<dbReference type="AlphaFoldDB" id="A0AAE1HND3"/>
<keyword evidence="1" id="KW-0479">Metal-binding</keyword>
<evidence type="ECO:0000256" key="1">
    <source>
        <dbReference type="PROSITE-ProRule" id="PRU00042"/>
    </source>
</evidence>
<protein>
    <submittedName>
        <fullName evidence="4">Zinc finger protein 181</fullName>
    </submittedName>
</protein>
<proteinExistence type="predicted"/>
<dbReference type="GO" id="GO:0008270">
    <property type="term" value="F:zinc ion binding"/>
    <property type="evidence" value="ECO:0007669"/>
    <property type="project" value="UniProtKB-KW"/>
</dbReference>
<dbReference type="InterPro" id="IPR013087">
    <property type="entry name" value="Znf_C2H2_type"/>
</dbReference>
<feature type="domain" description="C2H2-type" evidence="3">
    <location>
        <begin position="41"/>
        <end position="71"/>
    </location>
</feature>
<reference evidence="4" key="1">
    <citation type="submission" date="2021-07" db="EMBL/GenBank/DDBJ databases">
        <authorList>
            <person name="Catto M.A."/>
            <person name="Jacobson A."/>
            <person name="Kennedy G."/>
            <person name="Labadie P."/>
            <person name="Hunt B.G."/>
            <person name="Srinivasan R."/>
        </authorList>
    </citation>
    <scope>NUCLEOTIDE SEQUENCE</scope>
    <source>
        <strain evidence="4">PL_HMW_Pooled</strain>
        <tissue evidence="4">Head</tissue>
    </source>
</reference>
<feature type="compositionally biased region" description="Polar residues" evidence="2">
    <location>
        <begin position="79"/>
        <end position="93"/>
    </location>
</feature>
<gene>
    <name evidence="4" type="ORF">KUF71_012505</name>
</gene>
<evidence type="ECO:0000256" key="2">
    <source>
        <dbReference type="SAM" id="MobiDB-lite"/>
    </source>
</evidence>
<feature type="region of interest" description="Disordered" evidence="2">
    <location>
        <begin position="69"/>
        <end position="125"/>
    </location>
</feature>
<dbReference type="PROSITE" id="PS50157">
    <property type="entry name" value="ZINC_FINGER_C2H2_2"/>
    <property type="match status" value="2"/>
</dbReference>
<keyword evidence="1" id="KW-0863">Zinc-finger</keyword>
<evidence type="ECO:0000313" key="5">
    <source>
        <dbReference type="Proteomes" id="UP001219518"/>
    </source>
</evidence>
<name>A0AAE1HND3_9NEOP</name>
<comment type="caution">
    <text evidence="4">The sequence shown here is derived from an EMBL/GenBank/DDBJ whole genome shotgun (WGS) entry which is preliminary data.</text>
</comment>
<dbReference type="PROSITE" id="PS00028">
    <property type="entry name" value="ZINC_FINGER_C2H2_1"/>
    <property type="match status" value="2"/>
</dbReference>
<dbReference type="Gene3D" id="3.30.160.60">
    <property type="entry name" value="Classic Zinc Finger"/>
    <property type="match status" value="1"/>
</dbReference>
<evidence type="ECO:0000313" key="4">
    <source>
        <dbReference type="EMBL" id="KAK3924482.1"/>
    </source>
</evidence>
<dbReference type="PANTHER" id="PTHR31912:SF34">
    <property type="entry name" value="NOTOCHORD-RELATED PROTEIN"/>
    <property type="match status" value="1"/>
</dbReference>
<keyword evidence="1" id="KW-0862">Zinc</keyword>
<feature type="compositionally biased region" description="Basic and acidic residues" evidence="2">
    <location>
        <begin position="69"/>
        <end position="78"/>
    </location>
</feature>
<accession>A0AAE1HND3</accession>